<dbReference type="STRING" id="373903.Hore_07260"/>
<protein>
    <submittedName>
        <fullName evidence="1">Peptidase S7, Flavivirus NS3 serine protease</fullName>
    </submittedName>
</protein>
<dbReference type="OrthoDB" id="1805255at2"/>
<gene>
    <name evidence="1" type="ordered locus">Hore_07260</name>
</gene>
<dbReference type="Proteomes" id="UP000000719">
    <property type="component" value="Chromosome"/>
</dbReference>
<name>B8CW14_HALOH</name>
<organism evidence="1 2">
    <name type="scientific">Halothermothrix orenii (strain H 168 / OCM 544 / DSM 9562)</name>
    <dbReference type="NCBI Taxonomy" id="373903"/>
    <lineage>
        <taxon>Bacteria</taxon>
        <taxon>Bacillati</taxon>
        <taxon>Bacillota</taxon>
        <taxon>Clostridia</taxon>
        <taxon>Halanaerobiales</taxon>
        <taxon>Halothermotrichaceae</taxon>
        <taxon>Halothermothrix</taxon>
    </lineage>
</organism>
<dbReference type="GO" id="GO:0006508">
    <property type="term" value="P:proteolysis"/>
    <property type="evidence" value="ECO:0007669"/>
    <property type="project" value="UniProtKB-KW"/>
</dbReference>
<dbReference type="KEGG" id="hor:Hore_07260"/>
<evidence type="ECO:0000313" key="2">
    <source>
        <dbReference type="Proteomes" id="UP000000719"/>
    </source>
</evidence>
<evidence type="ECO:0000313" key="1">
    <source>
        <dbReference type="EMBL" id="ACL69483.1"/>
    </source>
</evidence>
<sequence>MKVKGISRDIVNNLLERGNQLGQGRSVGTIGFVDNNGFITGCGKIVDGGVSGLPFRKLLRTVVGHSNGPLLELINQLPDNSVLISTSPGKSGIIISTGGINIFNLPVIKIGIKNKKAVGVGILYPESSFFNLATISERIQLDSLTARNMEEERKVMRKSTRLRLKYVDISDELPVVNKAGKTGLVPQNGDRSWSLPSYQVKSIDREFVNRLVEESVKVEQGREIASVGVVDKQGHVTQAGDIIVGGMGYVPSRLLASSYKDISDISLREAYTKIIPRNAVIVHTHPGGTGIMHMSDIMAGPGTWGRPIIAIGHNEKGEIKGLSVVTFSHKLSKLADEFEDLDQNFYQADTPEAEIRLRKRRYEIAKEFTDLCTSIIIK</sequence>
<keyword evidence="1" id="KW-0645">Protease</keyword>
<dbReference type="GO" id="GO:0008233">
    <property type="term" value="F:peptidase activity"/>
    <property type="evidence" value="ECO:0007669"/>
    <property type="project" value="UniProtKB-KW"/>
</dbReference>
<accession>B8CW14</accession>
<dbReference type="RefSeq" id="WP_012635671.1">
    <property type="nucleotide sequence ID" value="NC_011899.1"/>
</dbReference>
<keyword evidence="1" id="KW-0378">Hydrolase</keyword>
<dbReference type="AlphaFoldDB" id="B8CW14"/>
<dbReference type="EMBL" id="CP001098">
    <property type="protein sequence ID" value="ACL69483.1"/>
    <property type="molecule type" value="Genomic_DNA"/>
</dbReference>
<proteinExistence type="predicted"/>
<reference evidence="1 2" key="1">
    <citation type="journal article" date="2009" name="PLoS ONE">
        <title>Genome analysis of the anaerobic thermohalophilic bacterium Halothermothrix orenii.</title>
        <authorList>
            <person name="Mavromatis K."/>
            <person name="Ivanova N."/>
            <person name="Anderson I."/>
            <person name="Lykidis A."/>
            <person name="Hooper S.D."/>
            <person name="Sun H."/>
            <person name="Kunin V."/>
            <person name="Lapidus A."/>
            <person name="Hugenholtz P."/>
            <person name="Patel B."/>
            <person name="Kyrpides N.C."/>
        </authorList>
    </citation>
    <scope>NUCLEOTIDE SEQUENCE [LARGE SCALE GENOMIC DNA]</scope>
    <source>
        <strain evidence="2">H 168 / OCM 544 / DSM 9562</strain>
    </source>
</reference>
<dbReference type="HOGENOM" id="CLU_731086_0_0_9"/>
<dbReference type="eggNOG" id="ENOG502Z9UQ">
    <property type="taxonomic scope" value="Bacteria"/>
</dbReference>
<keyword evidence="2" id="KW-1185">Reference proteome</keyword>